<dbReference type="InterPro" id="IPR036249">
    <property type="entry name" value="Thioredoxin-like_sf"/>
</dbReference>
<dbReference type="Gene3D" id="3.40.30.10">
    <property type="entry name" value="Glutaredoxin"/>
    <property type="match status" value="1"/>
</dbReference>
<dbReference type="SUPFAM" id="SSF52833">
    <property type="entry name" value="Thioredoxin-like"/>
    <property type="match status" value="1"/>
</dbReference>
<keyword evidence="7" id="KW-0732">Signal</keyword>
<comment type="similarity">
    <text evidence="2 18">Belongs to the thioredoxin family. DsbD subfamily.</text>
</comment>
<evidence type="ECO:0000256" key="10">
    <source>
        <dbReference type="ARBA" id="ARBA00022989"/>
    </source>
</evidence>
<keyword evidence="4 18" id="KW-1003">Cell membrane</keyword>
<keyword evidence="6 18" id="KW-0812">Transmembrane</keyword>
<dbReference type="InterPro" id="IPR003834">
    <property type="entry name" value="Cyt_c_assmbl_TM_dom"/>
</dbReference>
<gene>
    <name evidence="18" type="primary">dsbD</name>
    <name evidence="20" type="ORF">C6Y39_17700</name>
</gene>
<feature type="transmembrane region" description="Helical" evidence="18">
    <location>
        <begin position="209"/>
        <end position="233"/>
    </location>
</feature>
<keyword evidence="10 18" id="KW-1133">Transmembrane helix</keyword>
<keyword evidence="14 18" id="KW-1015">Disulfide bond</keyword>
<comment type="function">
    <text evidence="18">Required to facilitate the formation of correct disulfide bonds in some periplasmic proteins and for the assembly of the periplasmic c-type cytochromes. Acts by transferring electrons from cytoplasmic thioredoxin to the periplasm. This transfer involves a cascade of disulfide bond formation and reduction steps.</text>
</comment>
<feature type="domain" description="Thioredoxin" evidence="19">
    <location>
        <begin position="476"/>
        <end position="623"/>
    </location>
</feature>
<sequence>MKFDLMTTFLMPTNLPVAPLYRRFTAHVILVLCFMSMFSAVSFAQVPSAFDDPFADEPQFLDVEQAFAFDFNQKENTLRLTFDIADGYYLYRKQFKFVAKEAEIGEPAFPSGVMIEDEFFGESEVFYDGVSITLPIESAGSDGVVKVRYQGCADAGLCYPPTVKVVYLNEVGRSAPASIDAASGSNNTSTSSQSEQFDLAQQLIDKDNIALTLALFFALGVGLAFTPCVFPMYPIVSGIVIGRGKPKTASHSFWLTFVYVQGMAITYSLLGLVVAVAGAQFQAALQHPVVLGVFIVLFVALAVALFGGFEIQLPAKYQEKLTHMSNNQTPGSFAGVFVMGVLSGLIASPCTTAPLTGILLFIAQTGDMTLGFISLYLLSIGMGVPLILFGMTGGKLLPKAGNWMNVVKVTFGFMMLAVAIVFIERLYNSPATGFLWGLLGFGLFGYYWALNRASKNSLMKLLRAVLVAVGIMGSAGLTYQAGLNTGLWGESTDGNHVGHPDFVIARDLADLRNKIDAANANGKTVMVDLYADWCVACKEFEKYTFPDQKVVTALSNTVWMQMDLTDNTPERQEIFDTFNVLGLPTILFFDKNGDEIEKARVTGFMKAKAFASHADEWLNQTLDDSSRGNISPD</sequence>
<evidence type="ECO:0000256" key="16">
    <source>
        <dbReference type="ARBA" id="ARBA00047388"/>
    </source>
</evidence>
<evidence type="ECO:0000256" key="9">
    <source>
        <dbReference type="ARBA" id="ARBA00022982"/>
    </source>
</evidence>
<dbReference type="HAMAP" id="MF_00399">
    <property type="entry name" value="DbsD"/>
    <property type="match status" value="1"/>
</dbReference>
<evidence type="ECO:0000313" key="21">
    <source>
        <dbReference type="Proteomes" id="UP000239539"/>
    </source>
</evidence>
<keyword evidence="15 18" id="KW-0676">Redox-active center</keyword>
<organism evidence="20 21">
    <name type="scientific">Alteromonas gracilis</name>
    <dbReference type="NCBI Taxonomy" id="1479524"/>
    <lineage>
        <taxon>Bacteria</taxon>
        <taxon>Pseudomonadati</taxon>
        <taxon>Pseudomonadota</taxon>
        <taxon>Gammaproteobacteria</taxon>
        <taxon>Alteromonadales</taxon>
        <taxon>Alteromonadaceae</taxon>
        <taxon>Alteromonas/Salinimonas group</taxon>
        <taxon>Alteromonas</taxon>
    </lineage>
</organism>
<feature type="transmembrane region" description="Helical" evidence="18">
    <location>
        <begin position="332"/>
        <end position="363"/>
    </location>
</feature>
<accession>A0ABX5CL95</accession>
<evidence type="ECO:0000256" key="7">
    <source>
        <dbReference type="ARBA" id="ARBA00022729"/>
    </source>
</evidence>
<evidence type="ECO:0000256" key="12">
    <source>
        <dbReference type="ARBA" id="ARBA00023027"/>
    </source>
</evidence>
<feature type="transmembrane region" description="Helical" evidence="18">
    <location>
        <begin position="461"/>
        <end position="479"/>
    </location>
</feature>
<dbReference type="InterPro" id="IPR036929">
    <property type="entry name" value="DsbDN_sf"/>
</dbReference>
<dbReference type="Pfam" id="PF13098">
    <property type="entry name" value="Thioredoxin_2"/>
    <property type="match status" value="1"/>
</dbReference>
<dbReference type="InterPro" id="IPR017937">
    <property type="entry name" value="Thioredoxin_CS"/>
</dbReference>
<evidence type="ECO:0000256" key="8">
    <source>
        <dbReference type="ARBA" id="ARBA00022748"/>
    </source>
</evidence>
<evidence type="ECO:0000256" key="11">
    <source>
        <dbReference type="ARBA" id="ARBA00023002"/>
    </source>
</evidence>
<dbReference type="Pfam" id="PF11412">
    <property type="entry name" value="DsbD_N"/>
    <property type="match status" value="1"/>
</dbReference>
<keyword evidence="21" id="KW-1185">Reference proteome</keyword>
<dbReference type="RefSeq" id="WP_105932540.1">
    <property type="nucleotide sequence ID" value="NZ_PVNO01000031.1"/>
</dbReference>
<evidence type="ECO:0000256" key="2">
    <source>
        <dbReference type="ARBA" id="ARBA00007241"/>
    </source>
</evidence>
<dbReference type="EC" id="1.8.1.8" evidence="18"/>
<dbReference type="InterPro" id="IPR022910">
    <property type="entry name" value="Thiol_diS_interchange_DbsD"/>
</dbReference>
<keyword evidence="13 18" id="KW-0472">Membrane</keyword>
<comment type="caution">
    <text evidence="20">The sequence shown here is derived from an EMBL/GenBank/DDBJ whole genome shotgun (WGS) entry which is preliminary data.</text>
</comment>
<dbReference type="SUPFAM" id="SSF74863">
    <property type="entry name" value="Thiol:disulfide interchange protein DsbD, N-terminal domain (DsbD-alpha)"/>
    <property type="match status" value="1"/>
</dbReference>
<keyword evidence="11 18" id="KW-0560">Oxidoreductase</keyword>
<evidence type="ECO:0000256" key="3">
    <source>
        <dbReference type="ARBA" id="ARBA00022448"/>
    </source>
</evidence>
<evidence type="ECO:0000256" key="15">
    <source>
        <dbReference type="ARBA" id="ARBA00023284"/>
    </source>
</evidence>
<dbReference type="InterPro" id="IPR013766">
    <property type="entry name" value="Thioredoxin_domain"/>
</dbReference>
<name>A0ABX5CL95_9ALTE</name>
<dbReference type="EMBL" id="PVNO01000031">
    <property type="protein sequence ID" value="PRO67521.1"/>
    <property type="molecule type" value="Genomic_DNA"/>
</dbReference>
<dbReference type="InterPro" id="IPR035671">
    <property type="entry name" value="DsbD_gamma"/>
</dbReference>
<dbReference type="Proteomes" id="UP000239539">
    <property type="component" value="Unassembled WGS sequence"/>
</dbReference>
<dbReference type="Gene3D" id="2.60.40.1250">
    <property type="entry name" value="Thiol:disulfide interchange protein DsbD, N-terminal domain"/>
    <property type="match status" value="1"/>
</dbReference>
<comment type="catalytic activity">
    <reaction evidence="17 18">
        <text>[protein]-dithiol + NADP(+) = [protein]-disulfide + NADPH + H(+)</text>
        <dbReference type="Rhea" id="RHEA:18753"/>
        <dbReference type="Rhea" id="RHEA-COMP:10593"/>
        <dbReference type="Rhea" id="RHEA-COMP:10594"/>
        <dbReference type="ChEBI" id="CHEBI:15378"/>
        <dbReference type="ChEBI" id="CHEBI:29950"/>
        <dbReference type="ChEBI" id="CHEBI:50058"/>
        <dbReference type="ChEBI" id="CHEBI:57783"/>
        <dbReference type="ChEBI" id="CHEBI:58349"/>
        <dbReference type="EC" id="1.8.1.8"/>
    </reaction>
</comment>
<feature type="disulfide bond" description="Redox-active" evidence="18">
    <location>
        <begin position="534"/>
        <end position="537"/>
    </location>
</feature>
<evidence type="ECO:0000256" key="5">
    <source>
        <dbReference type="ARBA" id="ARBA00022519"/>
    </source>
</evidence>
<reference evidence="21" key="1">
    <citation type="journal article" date="2020" name="Int. J. Syst. Evol. Microbiol.">
        <title>Alteromonas alba sp. nov., a marine bacterium isolated from the seawater of the West Pacific Ocean.</title>
        <authorList>
            <person name="Sun C."/>
            <person name="Wu Y.-H."/>
            <person name="Xamxidin M."/>
            <person name="Cheng H."/>
            <person name="Xu X.-W."/>
        </authorList>
    </citation>
    <scope>NUCLEOTIDE SEQUENCE [LARGE SCALE GENOMIC DNA]</scope>
    <source>
        <strain evidence="21">9a2</strain>
    </source>
</reference>
<comment type="subcellular location">
    <subcellularLocation>
        <location evidence="1 18">Cell inner membrane</location>
        <topology evidence="1 18">Multi-pass membrane protein</topology>
    </subcellularLocation>
</comment>
<evidence type="ECO:0000256" key="14">
    <source>
        <dbReference type="ARBA" id="ARBA00023157"/>
    </source>
</evidence>
<dbReference type="PROSITE" id="PS51352">
    <property type="entry name" value="THIOREDOXIN_2"/>
    <property type="match status" value="1"/>
</dbReference>
<evidence type="ECO:0000259" key="19">
    <source>
        <dbReference type="PROSITE" id="PS51352"/>
    </source>
</evidence>
<comment type="catalytic activity">
    <reaction evidence="16 18">
        <text>[protein]-dithiol + NAD(+) = [protein]-disulfide + NADH + H(+)</text>
        <dbReference type="Rhea" id="RHEA:18749"/>
        <dbReference type="Rhea" id="RHEA-COMP:10593"/>
        <dbReference type="Rhea" id="RHEA-COMP:10594"/>
        <dbReference type="ChEBI" id="CHEBI:15378"/>
        <dbReference type="ChEBI" id="CHEBI:29950"/>
        <dbReference type="ChEBI" id="CHEBI:50058"/>
        <dbReference type="ChEBI" id="CHEBI:57540"/>
        <dbReference type="ChEBI" id="CHEBI:57945"/>
        <dbReference type="EC" id="1.8.1.8"/>
    </reaction>
</comment>
<dbReference type="Pfam" id="PF02683">
    <property type="entry name" value="DsbD_TM"/>
    <property type="match status" value="1"/>
</dbReference>
<evidence type="ECO:0000256" key="4">
    <source>
        <dbReference type="ARBA" id="ARBA00022475"/>
    </source>
</evidence>
<dbReference type="PANTHER" id="PTHR32234">
    <property type="entry name" value="THIOL:DISULFIDE INTERCHANGE PROTEIN DSBD"/>
    <property type="match status" value="1"/>
</dbReference>
<keyword evidence="9 18" id="KW-0249">Electron transport</keyword>
<evidence type="ECO:0000256" key="6">
    <source>
        <dbReference type="ARBA" id="ARBA00022692"/>
    </source>
</evidence>
<keyword evidence="3 18" id="KW-0813">Transport</keyword>
<evidence type="ECO:0000256" key="1">
    <source>
        <dbReference type="ARBA" id="ARBA00004429"/>
    </source>
</evidence>
<dbReference type="InterPro" id="IPR028250">
    <property type="entry name" value="DsbDN"/>
</dbReference>
<keyword evidence="5 18" id="KW-0997">Cell inner membrane</keyword>
<proteinExistence type="inferred from homology"/>
<feature type="transmembrane region" description="Helical" evidence="18">
    <location>
        <begin position="369"/>
        <end position="391"/>
    </location>
</feature>
<dbReference type="PANTHER" id="PTHR32234:SF0">
    <property type="entry name" value="THIOL:DISULFIDE INTERCHANGE PROTEIN DSBD"/>
    <property type="match status" value="1"/>
</dbReference>
<dbReference type="PROSITE" id="PS00194">
    <property type="entry name" value="THIOREDOXIN_1"/>
    <property type="match status" value="1"/>
</dbReference>
<keyword evidence="12 18" id="KW-0520">NAD</keyword>
<evidence type="ECO:0000256" key="17">
    <source>
        <dbReference type="ARBA" id="ARBA00047804"/>
    </source>
</evidence>
<evidence type="ECO:0000313" key="20">
    <source>
        <dbReference type="EMBL" id="PRO67521.1"/>
    </source>
</evidence>
<evidence type="ECO:0000256" key="18">
    <source>
        <dbReference type="HAMAP-Rule" id="MF_00399"/>
    </source>
</evidence>
<feature type="transmembrane region" description="Helical" evidence="18">
    <location>
        <begin position="289"/>
        <end position="311"/>
    </location>
</feature>
<feature type="disulfide bond" description="Redox-active" evidence="18">
    <location>
        <begin position="228"/>
        <end position="350"/>
    </location>
</feature>
<feature type="disulfide bond" description="Redox-active" evidence="18">
    <location>
        <begin position="152"/>
        <end position="158"/>
    </location>
</feature>
<dbReference type="NCBIfam" id="NF001419">
    <property type="entry name" value="PRK00293.1"/>
    <property type="match status" value="1"/>
</dbReference>
<keyword evidence="8 18" id="KW-0201">Cytochrome c-type biogenesis</keyword>
<feature type="transmembrane region" description="Helical" evidence="18">
    <location>
        <begin position="429"/>
        <end position="449"/>
    </location>
</feature>
<evidence type="ECO:0000256" key="13">
    <source>
        <dbReference type="ARBA" id="ARBA00023136"/>
    </source>
</evidence>
<feature type="transmembrane region" description="Helical" evidence="18">
    <location>
        <begin position="403"/>
        <end position="423"/>
    </location>
</feature>
<protein>
    <recommendedName>
        <fullName evidence="18">Thiol:disulfide interchange protein DsbD</fullName>
        <ecNumber evidence="18">1.8.1.8</ecNumber>
    </recommendedName>
    <alternativeName>
        <fullName evidence="18">Protein-disulfide reductase</fullName>
        <shortName evidence="18">Disulfide reductase</shortName>
    </alternativeName>
</protein>
<feature type="transmembrane region" description="Helical" evidence="18">
    <location>
        <begin position="253"/>
        <end position="277"/>
    </location>
</feature>
<dbReference type="CDD" id="cd02953">
    <property type="entry name" value="DsbDgamma"/>
    <property type="match status" value="1"/>
</dbReference>
<dbReference type="InterPro" id="IPR012336">
    <property type="entry name" value="Thioredoxin-like_fold"/>
</dbReference>